<dbReference type="Pfam" id="PF09948">
    <property type="entry name" value="PpoB2"/>
    <property type="match status" value="1"/>
</dbReference>
<feature type="transmembrane region" description="Helical" evidence="2">
    <location>
        <begin position="108"/>
        <end position="132"/>
    </location>
</feature>
<dbReference type="InterPro" id="IPR018688">
    <property type="entry name" value="PpoB2-like"/>
</dbReference>
<feature type="transmembrane region" description="Helical" evidence="2">
    <location>
        <begin position="40"/>
        <end position="68"/>
    </location>
</feature>
<dbReference type="EMBL" id="CP007174">
    <property type="protein sequence ID" value="AIF85527.1"/>
    <property type="molecule type" value="Genomic_DNA"/>
</dbReference>
<name>A0A075MY05_9ARCH</name>
<feature type="compositionally biased region" description="Polar residues" evidence="1">
    <location>
        <begin position="309"/>
        <end position="349"/>
    </location>
</feature>
<keyword evidence="4" id="KW-1185">Reference proteome</keyword>
<dbReference type="eggNOG" id="arCOG10678">
    <property type="taxonomic scope" value="Archaea"/>
</dbReference>
<feature type="transmembrane region" description="Helical" evidence="2">
    <location>
        <begin position="253"/>
        <end position="275"/>
    </location>
</feature>
<feature type="transmembrane region" description="Helical" evidence="2">
    <location>
        <begin position="223"/>
        <end position="241"/>
    </location>
</feature>
<evidence type="ECO:0000256" key="2">
    <source>
        <dbReference type="SAM" id="Phobius"/>
    </source>
</evidence>
<evidence type="ECO:0000313" key="3">
    <source>
        <dbReference type="EMBL" id="AIF85527.1"/>
    </source>
</evidence>
<feature type="transmembrane region" description="Helical" evidence="2">
    <location>
        <begin position="198"/>
        <end position="217"/>
    </location>
</feature>
<sequence length="361" mass="38488">MVNKSQKAVIASLIGTSAIAWIASIEQPDMMVAMTTYNPLAISLFTASWTAGMAAMMFPAIAPMVLLYNRFVANSNKEGKEVNQSALIVQEEEGEKPRSSSSIHSLRVILFIGCYLLVWALTGIALLLGWSLVMNNTIMMTTTASAGNNSQLIASIYGVLLIIAGAYQFTPLKRVCIGYCESPLSFFMRRWKDGTSGAVRMGLWHGLYCLGCCWPYFLLMVALGWMNLLWMGLFAGIIFAEKMWSRGIWVARTAGIGLVITGILVISGMLPSLVLSSAASLMSGESGSGGSSDGMVMDNGGIGAMSGVEGTSSMTNDNSSEGSMQMQNPVNNMGNNSEAVVSSPVNSDAMSEMKMPSSASK</sequence>
<dbReference type="STRING" id="1459636.NTE_03499"/>
<keyword evidence="2" id="KW-0812">Transmembrane</keyword>
<reference evidence="3 4" key="1">
    <citation type="journal article" date="2014" name="PLoS ONE">
        <title>Genome Sequence of Candidatus Nitrososphaera evergladensis from Group I.1b Enriched from Everglades Soil Reveals Novel Genomic Features of the Ammonia-Oxidizing Archaea.</title>
        <authorList>
            <person name="Zhalnina K.V."/>
            <person name="Dias R."/>
            <person name="Leonard M.T."/>
            <person name="Dorr de Quadros P."/>
            <person name="Camargo F.A."/>
            <person name="Drew J.C."/>
            <person name="Farmerie W.G."/>
            <person name="Daroub S.H."/>
            <person name="Triplett E.W."/>
        </authorList>
    </citation>
    <scope>NUCLEOTIDE SEQUENCE [LARGE SCALE GENOMIC DNA]</scope>
    <source>
        <strain evidence="3 4">SR1</strain>
    </source>
</reference>
<dbReference type="AlphaFoldDB" id="A0A075MY05"/>
<protein>
    <submittedName>
        <fullName evidence="3">Putative metal-binding integral membrane protein</fullName>
    </submittedName>
</protein>
<proteinExistence type="predicted"/>
<accession>A0A075MY05</accession>
<keyword evidence="2" id="KW-1133">Transmembrane helix</keyword>
<dbReference type="Proteomes" id="UP000028194">
    <property type="component" value="Chromosome"/>
</dbReference>
<organism evidence="3 4">
    <name type="scientific">Candidatus Nitrososphaera evergladensis SR1</name>
    <dbReference type="NCBI Taxonomy" id="1459636"/>
    <lineage>
        <taxon>Archaea</taxon>
        <taxon>Nitrososphaerota</taxon>
        <taxon>Nitrososphaeria</taxon>
        <taxon>Nitrososphaerales</taxon>
        <taxon>Nitrososphaeraceae</taxon>
        <taxon>Nitrososphaera</taxon>
    </lineage>
</organism>
<feature type="region of interest" description="Disordered" evidence="1">
    <location>
        <begin position="308"/>
        <end position="361"/>
    </location>
</feature>
<gene>
    <name evidence="3" type="ORF">NTE_03499</name>
</gene>
<evidence type="ECO:0000313" key="4">
    <source>
        <dbReference type="Proteomes" id="UP000028194"/>
    </source>
</evidence>
<dbReference type="KEGG" id="nev:NTE_03499"/>
<feature type="transmembrane region" description="Helical" evidence="2">
    <location>
        <begin position="152"/>
        <end position="169"/>
    </location>
</feature>
<dbReference type="HOGENOM" id="CLU_065506_0_0_2"/>
<keyword evidence="2" id="KW-0472">Membrane</keyword>
<evidence type="ECO:0000256" key="1">
    <source>
        <dbReference type="SAM" id="MobiDB-lite"/>
    </source>
</evidence>